<keyword evidence="1" id="KW-0732">Signal</keyword>
<feature type="signal peptide" evidence="1">
    <location>
        <begin position="1"/>
        <end position="24"/>
    </location>
</feature>
<dbReference type="AlphaFoldDB" id="A0A507CN47"/>
<name>A0A507CN47_9FUNG</name>
<organism evidence="2 5">
    <name type="scientific">Synchytrium endobioticum</name>
    <dbReference type="NCBI Taxonomy" id="286115"/>
    <lineage>
        <taxon>Eukaryota</taxon>
        <taxon>Fungi</taxon>
        <taxon>Fungi incertae sedis</taxon>
        <taxon>Chytridiomycota</taxon>
        <taxon>Chytridiomycota incertae sedis</taxon>
        <taxon>Chytridiomycetes</taxon>
        <taxon>Synchytriales</taxon>
        <taxon>Synchytriaceae</taxon>
        <taxon>Synchytrium</taxon>
    </lineage>
</organism>
<sequence>MIWAFGAVVSTALILFCYLEGAFRQDDDDDDGGDGGKAPVITAGMSLQSLVDSGIRIAMLVGHSGKRYSPSYEVSAIALSNTHDQVAEIEHLIFTFGNDGFGRASDDLYVSFVGDPYLRLFQLEKPVGASLYDRALKIGSVVEFKHGDAPFRIGPNLRQDYMRLTFVSNSALDKNWDYKLGETKRGDSWISIYVPRYKSASIPCYDMTGPSSAALGSYGGSYEPSAPPLPDYWHSSSNAWYPASSVFGDKPTIKYEQSLKQMYSNGLKVSLVFAPTDEAAAWMPGEPFPLTAFAVPSDYSTVEAVFDYIDAIPNLVPGVRFITIKGDPQGRLFQVKKLGGEWVIDRLQDKSTTGAPFELVDRLRQGDPRHAYFAYDEIKFVPWYTAEKGRTWAAYVGGSTVPVSFPKGMTYSAVEALFIIPI</sequence>
<gene>
    <name evidence="2" type="ORF">SeLEV6574_g06556</name>
    <name evidence="3" type="ORF">SeMB42_g00196</name>
</gene>
<comment type="caution">
    <text evidence="2">The sequence shown here is derived from an EMBL/GenBank/DDBJ whole genome shotgun (WGS) entry which is preliminary data.</text>
</comment>
<dbReference type="EMBL" id="QEAN01000003">
    <property type="protein sequence ID" value="TPX54620.1"/>
    <property type="molecule type" value="Genomic_DNA"/>
</dbReference>
<dbReference type="Proteomes" id="UP000317494">
    <property type="component" value="Unassembled WGS sequence"/>
</dbReference>
<evidence type="ECO:0000313" key="3">
    <source>
        <dbReference type="EMBL" id="TPX54620.1"/>
    </source>
</evidence>
<dbReference type="EMBL" id="QEAM01000380">
    <property type="protein sequence ID" value="TPX40562.1"/>
    <property type="molecule type" value="Genomic_DNA"/>
</dbReference>
<proteinExistence type="predicted"/>
<dbReference type="Proteomes" id="UP000320475">
    <property type="component" value="Unassembled WGS sequence"/>
</dbReference>
<protein>
    <submittedName>
        <fullName evidence="2">Uncharacterized protein</fullName>
    </submittedName>
</protein>
<keyword evidence="4" id="KW-1185">Reference proteome</keyword>
<evidence type="ECO:0000313" key="4">
    <source>
        <dbReference type="Proteomes" id="UP000317494"/>
    </source>
</evidence>
<dbReference type="VEuPathDB" id="FungiDB:SeMB42_g00196"/>
<evidence type="ECO:0000313" key="5">
    <source>
        <dbReference type="Proteomes" id="UP000320475"/>
    </source>
</evidence>
<evidence type="ECO:0000313" key="2">
    <source>
        <dbReference type="EMBL" id="TPX40562.1"/>
    </source>
</evidence>
<feature type="chain" id="PRO_5036130981" evidence="1">
    <location>
        <begin position="25"/>
        <end position="422"/>
    </location>
</feature>
<evidence type="ECO:0000256" key="1">
    <source>
        <dbReference type="SAM" id="SignalP"/>
    </source>
</evidence>
<dbReference type="OrthoDB" id="10404486at2759"/>
<accession>A0A507CN47</accession>
<reference evidence="4 5" key="1">
    <citation type="journal article" date="2019" name="Sci. Rep.">
        <title>Comparative genomics of chytrid fungi reveal insights into the obligate biotrophic and pathogenic lifestyle of Synchytrium endobioticum.</title>
        <authorList>
            <person name="van de Vossenberg B.T.L.H."/>
            <person name="Warris S."/>
            <person name="Nguyen H.D.T."/>
            <person name="van Gent-Pelzer M.P.E."/>
            <person name="Joly D.L."/>
            <person name="van de Geest H.C."/>
            <person name="Bonants P.J.M."/>
            <person name="Smith D.S."/>
            <person name="Levesque C.A."/>
            <person name="van der Lee T.A.J."/>
        </authorList>
    </citation>
    <scope>NUCLEOTIDE SEQUENCE [LARGE SCALE GENOMIC DNA]</scope>
    <source>
        <strain evidence="2 5">LEV6574</strain>
        <strain evidence="3 4">MB42</strain>
    </source>
</reference>